<evidence type="ECO:0000313" key="5">
    <source>
        <dbReference type="EMBL" id="SHO79118.1"/>
    </source>
</evidence>
<dbReference type="OrthoDB" id="1431247at2759"/>
<proteinExistence type="inferred from homology"/>
<name>A0A1M8A9M4_MALS4</name>
<dbReference type="Proteomes" id="UP000186303">
    <property type="component" value="Chromosome 5"/>
</dbReference>
<dbReference type="InterPro" id="IPR008978">
    <property type="entry name" value="HSP20-like_chaperone"/>
</dbReference>
<dbReference type="AlphaFoldDB" id="A0A1M8A9M4"/>
<evidence type="ECO:0000256" key="3">
    <source>
        <dbReference type="SAM" id="MobiDB-lite"/>
    </source>
</evidence>
<dbReference type="OMA" id="ETEHIPT"/>
<feature type="region of interest" description="Disordered" evidence="3">
    <location>
        <begin position="130"/>
        <end position="157"/>
    </location>
</feature>
<dbReference type="SUPFAM" id="SSF49764">
    <property type="entry name" value="HSP20-like chaperones"/>
    <property type="match status" value="1"/>
</dbReference>
<evidence type="ECO:0000256" key="2">
    <source>
        <dbReference type="RuleBase" id="RU003616"/>
    </source>
</evidence>
<dbReference type="CDD" id="cd06464">
    <property type="entry name" value="ACD_sHsps-like"/>
    <property type="match status" value="1"/>
</dbReference>
<sequence>MDTTMGTLSARISALAKLTESESKETEHIPTFDFDKNESDSWRSLLPLQDPFRADEQPPGSQQEESWKSFINVNSPYGANDCREIFLGPARSSSPDHLEALDDSIPTFGRRADLFVRRSSALSHSPVKMNRTISSQPSTDTEMGGSPPSRHGLRASSTSDSWRSHFLDNTIACSSDLAYMQEQRTGSSSLVMDNERANWPTSTRHQAWHDVPMEMTSSFASGSTSRSESALSPMTFGSTPLMQKCSSMPKPSSLGTSPDSLFGNVTVNKGVSATKMDLFTVEISNNDVVMSPEDQRVTISTTPDVYTVTIHIPGVSIDGLTLAMKGHHRRTLHVMANRWDSDEHFERRITFGPDADMSSIRARFEDGHLFVDVLRKGAMAEMSASSQSSALNHVGIQNRATVRSALF</sequence>
<dbReference type="VEuPathDB" id="FungiDB:MSYG_3467"/>
<feature type="compositionally biased region" description="Basic and acidic residues" evidence="3">
    <location>
        <begin position="19"/>
        <end position="38"/>
    </location>
</feature>
<organism evidence="5 6">
    <name type="scientific">Malassezia sympodialis (strain ATCC 42132)</name>
    <name type="common">Atopic eczema-associated yeast</name>
    <dbReference type="NCBI Taxonomy" id="1230383"/>
    <lineage>
        <taxon>Eukaryota</taxon>
        <taxon>Fungi</taxon>
        <taxon>Dikarya</taxon>
        <taxon>Basidiomycota</taxon>
        <taxon>Ustilaginomycotina</taxon>
        <taxon>Malasseziomycetes</taxon>
        <taxon>Malasseziales</taxon>
        <taxon>Malasseziaceae</taxon>
        <taxon>Malassezia</taxon>
    </lineage>
</organism>
<evidence type="ECO:0000259" key="4">
    <source>
        <dbReference type="PROSITE" id="PS01031"/>
    </source>
</evidence>
<keyword evidence="6" id="KW-1185">Reference proteome</keyword>
<reference evidence="6" key="1">
    <citation type="journal article" date="2017" name="Nucleic Acids Res.">
        <title>Proteogenomics produces comprehensive and highly accurate protein-coding gene annotation in a complete genome assembly of Malassezia sympodialis.</title>
        <authorList>
            <person name="Zhu Y."/>
            <person name="Engstroem P.G."/>
            <person name="Tellgren-Roth C."/>
            <person name="Baudo C.D."/>
            <person name="Kennell J.C."/>
            <person name="Sun S."/>
            <person name="Billmyre R.B."/>
            <person name="Schroeder M.S."/>
            <person name="Andersson A."/>
            <person name="Holm T."/>
            <person name="Sigurgeirsson B."/>
            <person name="Wu G."/>
            <person name="Sankaranarayanan S.R."/>
            <person name="Siddharthan R."/>
            <person name="Sanyal K."/>
            <person name="Lundeberg J."/>
            <person name="Nystedt B."/>
            <person name="Boekhout T."/>
            <person name="Dawson T.L. Jr."/>
            <person name="Heitman J."/>
            <person name="Scheynius A."/>
            <person name="Lehtioe J."/>
        </authorList>
    </citation>
    <scope>NUCLEOTIDE SEQUENCE [LARGE SCALE GENOMIC DNA]</scope>
    <source>
        <strain evidence="6">ATCC 42132</strain>
    </source>
</reference>
<feature type="compositionally biased region" description="Polar residues" evidence="3">
    <location>
        <begin position="131"/>
        <end position="141"/>
    </location>
</feature>
<accession>A0A1M8A9M4</accession>
<dbReference type="InterPro" id="IPR002068">
    <property type="entry name" value="A-crystallin/Hsp20_dom"/>
</dbReference>
<protein>
    <recommendedName>
        <fullName evidence="4">SHSP domain-containing protein</fullName>
    </recommendedName>
</protein>
<dbReference type="EMBL" id="LT671825">
    <property type="protein sequence ID" value="SHO79118.1"/>
    <property type="molecule type" value="Genomic_DNA"/>
</dbReference>
<evidence type="ECO:0000313" key="6">
    <source>
        <dbReference type="Proteomes" id="UP000186303"/>
    </source>
</evidence>
<comment type="similarity">
    <text evidence="1 2">Belongs to the small heat shock protein (HSP20) family.</text>
</comment>
<feature type="domain" description="SHSP" evidence="4">
    <location>
        <begin position="288"/>
        <end position="390"/>
    </location>
</feature>
<evidence type="ECO:0000256" key="1">
    <source>
        <dbReference type="PROSITE-ProRule" id="PRU00285"/>
    </source>
</evidence>
<feature type="region of interest" description="Disordered" evidence="3">
    <location>
        <begin position="17"/>
        <end position="38"/>
    </location>
</feature>
<dbReference type="PROSITE" id="PS01031">
    <property type="entry name" value="SHSP"/>
    <property type="match status" value="1"/>
</dbReference>
<dbReference type="Gene3D" id="2.60.40.790">
    <property type="match status" value="1"/>
</dbReference>
<dbReference type="Pfam" id="PF00011">
    <property type="entry name" value="HSP20"/>
    <property type="match status" value="1"/>
</dbReference>
<gene>
    <name evidence="5" type="ORF">MSYG_3467</name>
</gene>